<protein>
    <submittedName>
        <fullName evidence="4">Iron-sulfur cluster assembly protein</fullName>
    </submittedName>
</protein>
<keyword evidence="5" id="KW-1185">Reference proteome</keyword>
<evidence type="ECO:0000256" key="1">
    <source>
        <dbReference type="ARBA" id="ARBA00006718"/>
    </source>
</evidence>
<dbReference type="RefSeq" id="WP_134081947.1">
    <property type="nucleotide sequence ID" value="NZ_SOQX01000002.1"/>
</dbReference>
<accession>A0A4R8ITJ1</accession>
<dbReference type="AlphaFoldDB" id="A0A4R8ITJ1"/>
<dbReference type="PANTHER" id="PTHR10072">
    <property type="entry name" value="IRON-SULFUR CLUSTER ASSEMBLY PROTEIN"/>
    <property type="match status" value="1"/>
</dbReference>
<dbReference type="GO" id="GO:0005737">
    <property type="term" value="C:cytoplasm"/>
    <property type="evidence" value="ECO:0007669"/>
    <property type="project" value="TreeGrafter"/>
</dbReference>
<reference evidence="4 5" key="1">
    <citation type="submission" date="2019-03" db="EMBL/GenBank/DDBJ databases">
        <title>Genomic Encyclopedia of Type Strains, Phase IV (KMG-IV): sequencing the most valuable type-strain genomes for metagenomic binning, comparative biology and taxonomic classification.</title>
        <authorList>
            <person name="Goeker M."/>
        </authorList>
    </citation>
    <scope>NUCLEOTIDE SEQUENCE [LARGE SCALE GENOMIC DNA]</scope>
    <source>
        <strain evidence="4 5">DSM 16326</strain>
    </source>
</reference>
<name>A0A4R8ITJ1_9GAMM</name>
<dbReference type="EMBL" id="SOQX01000002">
    <property type="protein sequence ID" value="TDY02730.1"/>
    <property type="molecule type" value="Genomic_DNA"/>
</dbReference>
<dbReference type="PANTHER" id="PTHR10072:SF41">
    <property type="entry name" value="IRON-SULFUR CLUSTER ASSEMBLY 1 HOMOLOG, MITOCHONDRIAL"/>
    <property type="match status" value="1"/>
</dbReference>
<dbReference type="OrthoDB" id="9795497at2"/>
<dbReference type="Gene3D" id="2.60.300.12">
    <property type="entry name" value="HesB-like domain"/>
    <property type="match status" value="1"/>
</dbReference>
<dbReference type="InterPro" id="IPR016092">
    <property type="entry name" value="ATAP"/>
</dbReference>
<dbReference type="GO" id="GO:0051537">
    <property type="term" value="F:2 iron, 2 sulfur cluster binding"/>
    <property type="evidence" value="ECO:0007669"/>
    <property type="project" value="TreeGrafter"/>
</dbReference>
<gene>
    <name evidence="4" type="ORF">EDC23_1111</name>
</gene>
<feature type="compositionally biased region" description="Polar residues" evidence="2">
    <location>
        <begin position="12"/>
        <end position="21"/>
    </location>
</feature>
<dbReference type="GO" id="GO:0016226">
    <property type="term" value="P:iron-sulfur cluster assembly"/>
    <property type="evidence" value="ECO:0007669"/>
    <property type="project" value="InterPro"/>
</dbReference>
<dbReference type="InterPro" id="IPR035903">
    <property type="entry name" value="HesB-like_dom_sf"/>
</dbReference>
<organism evidence="4 5">
    <name type="scientific">Thiohalophilus thiocyanatoxydans</name>
    <dbReference type="NCBI Taxonomy" id="381308"/>
    <lineage>
        <taxon>Bacteria</taxon>
        <taxon>Pseudomonadati</taxon>
        <taxon>Pseudomonadota</taxon>
        <taxon>Gammaproteobacteria</taxon>
        <taxon>Thiohalomonadales</taxon>
        <taxon>Thiohalophilaceae</taxon>
        <taxon>Thiohalophilus</taxon>
    </lineage>
</organism>
<dbReference type="NCBIfam" id="TIGR00049">
    <property type="entry name" value="iron-sulfur cluster assembly accessory protein"/>
    <property type="match status" value="1"/>
</dbReference>
<evidence type="ECO:0000313" key="4">
    <source>
        <dbReference type="EMBL" id="TDY02730.1"/>
    </source>
</evidence>
<dbReference type="Proteomes" id="UP000294914">
    <property type="component" value="Unassembled WGS sequence"/>
</dbReference>
<dbReference type="InterPro" id="IPR000361">
    <property type="entry name" value="ATAP_core_dom"/>
</dbReference>
<comment type="similarity">
    <text evidence="1">Belongs to the HesB/IscA family.</text>
</comment>
<dbReference type="SUPFAM" id="SSF89360">
    <property type="entry name" value="HesB-like domain"/>
    <property type="match status" value="1"/>
</dbReference>
<evidence type="ECO:0000259" key="3">
    <source>
        <dbReference type="Pfam" id="PF01521"/>
    </source>
</evidence>
<feature type="domain" description="Core" evidence="3">
    <location>
        <begin position="2"/>
        <end position="89"/>
    </location>
</feature>
<dbReference type="InterPro" id="IPR050322">
    <property type="entry name" value="Fe-S_cluster_asmbl/transfer"/>
</dbReference>
<dbReference type="Pfam" id="PF01521">
    <property type="entry name" value="Fe-S_biosyn"/>
    <property type="match status" value="1"/>
</dbReference>
<sequence>MITVTPKAAEQIKQSAKQNQMEGMPIRIAAKRDDAGSIQYAMGFADQQDENDISYTSEGVTVMVPPDSVELLQGATLDFVELESGEFNFIFLNPNDPEYVPPQEGSGSSHYF</sequence>
<proteinExistence type="inferred from homology"/>
<evidence type="ECO:0000256" key="2">
    <source>
        <dbReference type="SAM" id="MobiDB-lite"/>
    </source>
</evidence>
<comment type="caution">
    <text evidence="4">The sequence shown here is derived from an EMBL/GenBank/DDBJ whole genome shotgun (WGS) entry which is preliminary data.</text>
</comment>
<feature type="region of interest" description="Disordered" evidence="2">
    <location>
        <begin position="1"/>
        <end position="24"/>
    </location>
</feature>
<evidence type="ECO:0000313" key="5">
    <source>
        <dbReference type="Proteomes" id="UP000294914"/>
    </source>
</evidence>